<keyword evidence="2" id="KW-1185">Reference proteome</keyword>
<organism evidence="1 2">
    <name type="scientific">Rhizopogon vesiculosus</name>
    <dbReference type="NCBI Taxonomy" id="180088"/>
    <lineage>
        <taxon>Eukaryota</taxon>
        <taxon>Fungi</taxon>
        <taxon>Dikarya</taxon>
        <taxon>Basidiomycota</taxon>
        <taxon>Agaricomycotina</taxon>
        <taxon>Agaricomycetes</taxon>
        <taxon>Agaricomycetidae</taxon>
        <taxon>Boletales</taxon>
        <taxon>Suillineae</taxon>
        <taxon>Rhizopogonaceae</taxon>
        <taxon>Rhizopogon</taxon>
    </lineage>
</organism>
<dbReference type="Proteomes" id="UP000183567">
    <property type="component" value="Unassembled WGS sequence"/>
</dbReference>
<reference evidence="1 2" key="1">
    <citation type="submission" date="2016-03" db="EMBL/GenBank/DDBJ databases">
        <title>Comparative genomics of the ectomycorrhizal sister species Rhizopogon vinicolor and Rhizopogon vesiculosus (Basidiomycota: Boletales) reveals a divergence of the mating type B locus.</title>
        <authorList>
            <person name="Mujic A.B."/>
            <person name="Kuo A."/>
            <person name="Tritt A."/>
            <person name="Lipzen A."/>
            <person name="Chen C."/>
            <person name="Johnson J."/>
            <person name="Sharma A."/>
            <person name="Barry K."/>
            <person name="Grigoriev I.V."/>
            <person name="Spatafora J.W."/>
        </authorList>
    </citation>
    <scope>NUCLEOTIDE SEQUENCE [LARGE SCALE GENOMIC DNA]</scope>
    <source>
        <strain evidence="1 2">AM-OR11-056</strain>
    </source>
</reference>
<dbReference type="OrthoDB" id="10579455at2759"/>
<evidence type="ECO:0000313" key="2">
    <source>
        <dbReference type="Proteomes" id="UP000183567"/>
    </source>
</evidence>
<comment type="caution">
    <text evidence="1">The sequence shown here is derived from an EMBL/GenBank/DDBJ whole genome shotgun (WGS) entry which is preliminary data.</text>
</comment>
<evidence type="ECO:0000313" key="1">
    <source>
        <dbReference type="EMBL" id="OJA11773.1"/>
    </source>
</evidence>
<accession>A0A1J8PSB2</accession>
<proteinExistence type="predicted"/>
<name>A0A1J8PSB2_9AGAM</name>
<sequence length="75" mass="7832">MHVIEVNANSEVKLCPASEIIGALQNNLASSRPIIPDLETLSSAAGGYSSFLVGNLKSEIITQSTVYSLCAPSPL</sequence>
<protein>
    <submittedName>
        <fullName evidence="1">Uncharacterized protein</fullName>
    </submittedName>
</protein>
<dbReference type="AlphaFoldDB" id="A0A1J8PSB2"/>
<dbReference type="EMBL" id="LVVM01004943">
    <property type="protein sequence ID" value="OJA11773.1"/>
    <property type="molecule type" value="Genomic_DNA"/>
</dbReference>
<gene>
    <name evidence="1" type="ORF">AZE42_11616</name>
</gene>